<dbReference type="PANTHER" id="PTHR40076">
    <property type="entry name" value="MEMBRANE PROTEIN-RELATED"/>
    <property type="match status" value="1"/>
</dbReference>
<feature type="transmembrane region" description="Helical" evidence="1">
    <location>
        <begin position="109"/>
        <end position="130"/>
    </location>
</feature>
<accession>B4S4L6</accession>
<dbReference type="EMBL" id="CP001108">
    <property type="protein sequence ID" value="ACF46912.1"/>
    <property type="molecule type" value="Genomic_DNA"/>
</dbReference>
<sequence length="226" mass="25235">MEPGAQPFDFGRKVDTHLFDRVIDEGYEVNMSDYISESWDFFKVHAAEFSGFTLILFLLTAVLSKLDIFGSIALTAVMSPLYAGYVIVTLKKIQGEAFRFSDFFQGFNSFLPLVLAGFLTGILVTIGMVLFLLPGIYLAVGYMFTTAFIVDYRMDFWQAMETSRRIVTKNWFSLFVFGLLLALINLLGVLAFGIGLLVTIPVSACAVVLAYRDIAGVHGGEWRRPL</sequence>
<organism evidence="2 3">
    <name type="scientific">Prosthecochloris aestuarii (strain DSM 271 / SK 413)</name>
    <dbReference type="NCBI Taxonomy" id="290512"/>
    <lineage>
        <taxon>Bacteria</taxon>
        <taxon>Pseudomonadati</taxon>
        <taxon>Chlorobiota</taxon>
        <taxon>Chlorobiia</taxon>
        <taxon>Chlorobiales</taxon>
        <taxon>Chlorobiaceae</taxon>
        <taxon>Prosthecochloris</taxon>
    </lineage>
</organism>
<dbReference type="Proteomes" id="UP000002725">
    <property type="component" value="Chromosome"/>
</dbReference>
<dbReference type="InterPro" id="IPR010380">
    <property type="entry name" value="DUF975"/>
</dbReference>
<keyword evidence="1" id="KW-1133">Transmembrane helix</keyword>
<dbReference type="PANTHER" id="PTHR40076:SF1">
    <property type="entry name" value="MEMBRANE PROTEIN"/>
    <property type="match status" value="1"/>
</dbReference>
<dbReference type="eggNOG" id="COG5523">
    <property type="taxonomic scope" value="Bacteria"/>
</dbReference>
<protein>
    <recommendedName>
        <fullName evidence="4">Integral membrane protein</fullName>
    </recommendedName>
</protein>
<feature type="transmembrane region" description="Helical" evidence="1">
    <location>
        <begin position="41"/>
        <end position="62"/>
    </location>
</feature>
<evidence type="ECO:0000313" key="2">
    <source>
        <dbReference type="EMBL" id="ACF46912.1"/>
    </source>
</evidence>
<evidence type="ECO:0008006" key="4">
    <source>
        <dbReference type="Google" id="ProtNLM"/>
    </source>
</evidence>
<name>B4S4L6_PROA2</name>
<dbReference type="HOGENOM" id="CLU_073576_0_0_10"/>
<evidence type="ECO:0000256" key="1">
    <source>
        <dbReference type="SAM" id="Phobius"/>
    </source>
</evidence>
<reference evidence="2" key="1">
    <citation type="submission" date="2008-06" db="EMBL/GenBank/DDBJ databases">
        <title>Complete sequence of chromosome of Prosthecochloris aestuarii DSM 271.</title>
        <authorList>
            <consortium name="US DOE Joint Genome Institute"/>
            <person name="Lucas S."/>
            <person name="Copeland A."/>
            <person name="Lapidus A."/>
            <person name="Glavina del Rio T."/>
            <person name="Dalin E."/>
            <person name="Tice H."/>
            <person name="Bruce D."/>
            <person name="Goodwin L."/>
            <person name="Pitluck S."/>
            <person name="Schmutz J."/>
            <person name="Larimer F."/>
            <person name="Land M."/>
            <person name="Hauser L."/>
            <person name="Kyrpides N."/>
            <person name="Anderson I."/>
            <person name="Liu Z."/>
            <person name="Li T."/>
            <person name="Zhao F."/>
            <person name="Overmann J."/>
            <person name="Bryant D.A."/>
            <person name="Richardson P."/>
        </authorList>
    </citation>
    <scope>NUCLEOTIDE SEQUENCE [LARGE SCALE GENOMIC DNA]</scope>
    <source>
        <strain evidence="2">DSM 271</strain>
    </source>
</reference>
<gene>
    <name evidence="2" type="ordered locus">Paes_1900</name>
</gene>
<feature type="transmembrane region" description="Helical" evidence="1">
    <location>
        <begin position="166"/>
        <end position="184"/>
    </location>
</feature>
<dbReference type="STRING" id="290512.Paes_1900"/>
<evidence type="ECO:0000313" key="3">
    <source>
        <dbReference type="Proteomes" id="UP000002725"/>
    </source>
</evidence>
<feature type="transmembrane region" description="Helical" evidence="1">
    <location>
        <begin position="136"/>
        <end position="154"/>
    </location>
</feature>
<dbReference type="TCDB" id="9.B.28.2.3">
    <property type="family name" value="the putative essential component of the musefgki abc transporter, musi (musi) family"/>
</dbReference>
<keyword evidence="1" id="KW-0472">Membrane</keyword>
<dbReference type="KEGG" id="paa:Paes_1900"/>
<keyword evidence="3" id="KW-1185">Reference proteome</keyword>
<keyword evidence="1" id="KW-0812">Transmembrane</keyword>
<dbReference type="AlphaFoldDB" id="B4S4L6"/>
<proteinExistence type="predicted"/>
<feature type="transmembrane region" description="Helical" evidence="1">
    <location>
        <begin position="68"/>
        <end position="88"/>
    </location>
</feature>